<feature type="compositionally biased region" description="Basic and acidic residues" evidence="1">
    <location>
        <begin position="1"/>
        <end position="10"/>
    </location>
</feature>
<gene>
    <name evidence="2" type="ORF">SOCE26_002810</name>
</gene>
<sequence length="21" mass="2401">MAISQPEREGINQLDSQQSLR</sequence>
<accession>A0A2L0EHY7</accession>
<dbReference type="EMBL" id="CP012673">
    <property type="protein sequence ID" value="AUX38900.1"/>
    <property type="molecule type" value="Genomic_DNA"/>
</dbReference>
<dbReference type="AlphaFoldDB" id="A0A2L0EHY7"/>
<reference evidence="2 3" key="1">
    <citation type="submission" date="2015-09" db="EMBL/GenBank/DDBJ databases">
        <title>Sorangium comparison.</title>
        <authorList>
            <person name="Zaburannyi N."/>
            <person name="Bunk B."/>
            <person name="Overmann J."/>
            <person name="Mueller R."/>
        </authorList>
    </citation>
    <scope>NUCLEOTIDE SEQUENCE [LARGE SCALE GENOMIC DNA]</scope>
    <source>
        <strain evidence="2 3">So ce26</strain>
    </source>
</reference>
<evidence type="ECO:0000256" key="1">
    <source>
        <dbReference type="SAM" id="MobiDB-lite"/>
    </source>
</evidence>
<organism evidence="2 3">
    <name type="scientific">Sorangium cellulosum</name>
    <name type="common">Polyangium cellulosum</name>
    <dbReference type="NCBI Taxonomy" id="56"/>
    <lineage>
        <taxon>Bacteria</taxon>
        <taxon>Pseudomonadati</taxon>
        <taxon>Myxococcota</taxon>
        <taxon>Polyangia</taxon>
        <taxon>Polyangiales</taxon>
        <taxon>Polyangiaceae</taxon>
        <taxon>Sorangium</taxon>
    </lineage>
</organism>
<feature type="region of interest" description="Disordered" evidence="1">
    <location>
        <begin position="1"/>
        <end position="21"/>
    </location>
</feature>
<evidence type="ECO:0000313" key="2">
    <source>
        <dbReference type="EMBL" id="AUX38900.1"/>
    </source>
</evidence>
<dbReference type="Proteomes" id="UP000238348">
    <property type="component" value="Chromosome"/>
</dbReference>
<protein>
    <submittedName>
        <fullName evidence="2">Uncharacterized protein</fullName>
    </submittedName>
</protein>
<proteinExistence type="predicted"/>
<evidence type="ECO:0000313" key="3">
    <source>
        <dbReference type="Proteomes" id="UP000238348"/>
    </source>
</evidence>
<name>A0A2L0EHY7_SORCE</name>